<name>A0ABQ3ABT8_9ACTN</name>
<keyword evidence="6 7" id="KW-0034">Amyloid</keyword>
<evidence type="ECO:0000313" key="11">
    <source>
        <dbReference type="Proteomes" id="UP000600946"/>
    </source>
</evidence>
<dbReference type="GeneID" id="96291932"/>
<dbReference type="RefSeq" id="WP_373300199.1">
    <property type="nucleotide sequence ID" value="NZ_BMUU01000006.1"/>
</dbReference>
<evidence type="ECO:0000313" key="10">
    <source>
        <dbReference type="EMBL" id="GGY41796.1"/>
    </source>
</evidence>
<evidence type="ECO:0000256" key="7">
    <source>
        <dbReference type="PROSITE-ProRule" id="PRU01232"/>
    </source>
</evidence>
<protein>
    <recommendedName>
        <fullName evidence="9">Chaplin domain-containing protein</fullName>
    </recommendedName>
</protein>
<evidence type="ECO:0000259" key="9">
    <source>
        <dbReference type="PROSITE" id="PS51884"/>
    </source>
</evidence>
<evidence type="ECO:0000256" key="6">
    <source>
        <dbReference type="ARBA" id="ARBA00023087"/>
    </source>
</evidence>
<proteinExistence type="predicted"/>
<feature type="signal peptide" evidence="8">
    <location>
        <begin position="1"/>
        <end position="24"/>
    </location>
</feature>
<feature type="chain" id="PRO_5046536594" description="Chaplin domain-containing protein" evidence="8">
    <location>
        <begin position="25"/>
        <end position="78"/>
    </location>
</feature>
<evidence type="ECO:0000256" key="5">
    <source>
        <dbReference type="ARBA" id="ARBA00022889"/>
    </source>
</evidence>
<keyword evidence="5" id="KW-0130">Cell adhesion</keyword>
<dbReference type="Proteomes" id="UP000600946">
    <property type="component" value="Unassembled WGS sequence"/>
</dbReference>
<evidence type="ECO:0000256" key="1">
    <source>
        <dbReference type="ARBA" id="ARBA00004191"/>
    </source>
</evidence>
<dbReference type="PROSITE" id="PS51884">
    <property type="entry name" value="CHAPLIN"/>
    <property type="match status" value="1"/>
</dbReference>
<organism evidence="10 11">
    <name type="scientific">Streptomyces xanthochromogenes</name>
    <dbReference type="NCBI Taxonomy" id="67384"/>
    <lineage>
        <taxon>Bacteria</taxon>
        <taxon>Bacillati</taxon>
        <taxon>Actinomycetota</taxon>
        <taxon>Actinomycetes</taxon>
        <taxon>Kitasatosporales</taxon>
        <taxon>Streptomycetaceae</taxon>
        <taxon>Streptomyces</taxon>
    </lineage>
</organism>
<keyword evidence="4 8" id="KW-0732">Signal</keyword>
<feature type="domain" description="Chaplin" evidence="9">
    <location>
        <begin position="37"/>
        <end position="77"/>
    </location>
</feature>
<accession>A0ABQ3ABT8</accession>
<keyword evidence="11" id="KW-1185">Reference proteome</keyword>
<dbReference type="InterPro" id="IPR005528">
    <property type="entry name" value="ChpA-H"/>
</dbReference>
<dbReference type="EMBL" id="BMUU01000006">
    <property type="protein sequence ID" value="GGY41796.1"/>
    <property type="molecule type" value="Genomic_DNA"/>
</dbReference>
<evidence type="ECO:0000256" key="4">
    <source>
        <dbReference type="ARBA" id="ARBA00022729"/>
    </source>
</evidence>
<evidence type="ECO:0000256" key="8">
    <source>
        <dbReference type="SAM" id="SignalP"/>
    </source>
</evidence>
<comment type="caution">
    <text evidence="10">The sequence shown here is derived from an EMBL/GenBank/DDBJ whole genome shotgun (WGS) entry which is preliminary data.</text>
</comment>
<reference evidence="11" key="1">
    <citation type="journal article" date="2019" name="Int. J. Syst. Evol. Microbiol.">
        <title>The Global Catalogue of Microorganisms (GCM) 10K type strain sequencing project: providing services to taxonomists for standard genome sequencing and annotation.</title>
        <authorList>
            <consortium name="The Broad Institute Genomics Platform"/>
            <consortium name="The Broad Institute Genome Sequencing Center for Infectious Disease"/>
            <person name="Wu L."/>
            <person name="Ma J."/>
        </authorList>
    </citation>
    <scope>NUCLEOTIDE SEQUENCE [LARGE SCALE GENOMIC DNA]</scope>
    <source>
        <strain evidence="11">JCM 4594</strain>
    </source>
</reference>
<sequence>MRMRTAIAAAALAVAGVLAGGASAVADAGAQGVAAHSPGVASGNLVQIPVHIPINICGNTISVAGALNPAAGTTCINS</sequence>
<keyword evidence="3" id="KW-0964">Secreted</keyword>
<comment type="subcellular location">
    <subcellularLocation>
        <location evidence="1">Secreted</location>
        <location evidence="1">Cell wall</location>
    </subcellularLocation>
</comment>
<gene>
    <name evidence="10" type="ORF">GCM10010326_39930</name>
</gene>
<keyword evidence="2" id="KW-0134">Cell wall</keyword>
<evidence type="ECO:0000256" key="3">
    <source>
        <dbReference type="ARBA" id="ARBA00022525"/>
    </source>
</evidence>
<evidence type="ECO:0000256" key="2">
    <source>
        <dbReference type="ARBA" id="ARBA00022512"/>
    </source>
</evidence>
<dbReference type="Pfam" id="PF03777">
    <property type="entry name" value="ChpA-C"/>
    <property type="match status" value="1"/>
</dbReference>